<organism evidence="1 2">
    <name type="scientific">Choiromyces venosus 120613-1</name>
    <dbReference type="NCBI Taxonomy" id="1336337"/>
    <lineage>
        <taxon>Eukaryota</taxon>
        <taxon>Fungi</taxon>
        <taxon>Dikarya</taxon>
        <taxon>Ascomycota</taxon>
        <taxon>Pezizomycotina</taxon>
        <taxon>Pezizomycetes</taxon>
        <taxon>Pezizales</taxon>
        <taxon>Tuberaceae</taxon>
        <taxon>Choiromyces</taxon>
    </lineage>
</organism>
<evidence type="ECO:0000313" key="1">
    <source>
        <dbReference type="EMBL" id="RPA91869.1"/>
    </source>
</evidence>
<accession>A0A3N4J0R8</accession>
<dbReference type="Proteomes" id="UP000276215">
    <property type="component" value="Unassembled WGS sequence"/>
</dbReference>
<sequence>MARVNTVLYTISSISIISYANETNIRKKRLEPEQKAPFFQNPMVRTTPCLEYLYSFDAVPAVRSGVLINLLSLFPHALRLRVPVLKGLCCTTGGLAAPIPQIRGVWIRTWGNAIHQSLAGQFRTLPLLVPFFFSHTALRERAWHGLCYCNRAHFTCGGKKSIKAGRGHSKWESSSMTYIDNSSPPQHFKLRKI</sequence>
<reference evidence="1 2" key="1">
    <citation type="journal article" date="2018" name="Nat. Ecol. Evol.">
        <title>Pezizomycetes genomes reveal the molecular basis of ectomycorrhizal truffle lifestyle.</title>
        <authorList>
            <person name="Murat C."/>
            <person name="Payen T."/>
            <person name="Noel B."/>
            <person name="Kuo A."/>
            <person name="Morin E."/>
            <person name="Chen J."/>
            <person name="Kohler A."/>
            <person name="Krizsan K."/>
            <person name="Balestrini R."/>
            <person name="Da Silva C."/>
            <person name="Montanini B."/>
            <person name="Hainaut M."/>
            <person name="Levati E."/>
            <person name="Barry K.W."/>
            <person name="Belfiori B."/>
            <person name="Cichocki N."/>
            <person name="Clum A."/>
            <person name="Dockter R.B."/>
            <person name="Fauchery L."/>
            <person name="Guy J."/>
            <person name="Iotti M."/>
            <person name="Le Tacon F."/>
            <person name="Lindquist E.A."/>
            <person name="Lipzen A."/>
            <person name="Malagnac F."/>
            <person name="Mello A."/>
            <person name="Molinier V."/>
            <person name="Miyauchi S."/>
            <person name="Poulain J."/>
            <person name="Riccioni C."/>
            <person name="Rubini A."/>
            <person name="Sitrit Y."/>
            <person name="Splivallo R."/>
            <person name="Traeger S."/>
            <person name="Wang M."/>
            <person name="Zifcakova L."/>
            <person name="Wipf D."/>
            <person name="Zambonelli A."/>
            <person name="Paolocci F."/>
            <person name="Nowrousian M."/>
            <person name="Ottonello S."/>
            <person name="Baldrian P."/>
            <person name="Spatafora J.W."/>
            <person name="Henrissat B."/>
            <person name="Nagy L.G."/>
            <person name="Aury J.M."/>
            <person name="Wincker P."/>
            <person name="Grigoriev I.V."/>
            <person name="Bonfante P."/>
            <person name="Martin F.M."/>
        </authorList>
    </citation>
    <scope>NUCLEOTIDE SEQUENCE [LARGE SCALE GENOMIC DNA]</scope>
    <source>
        <strain evidence="1 2">120613-1</strain>
    </source>
</reference>
<evidence type="ECO:0000313" key="2">
    <source>
        <dbReference type="Proteomes" id="UP000276215"/>
    </source>
</evidence>
<protein>
    <submittedName>
        <fullName evidence="1">Uncharacterized protein</fullName>
    </submittedName>
</protein>
<name>A0A3N4J0R8_9PEZI</name>
<dbReference type="EMBL" id="ML120485">
    <property type="protein sequence ID" value="RPA91869.1"/>
    <property type="molecule type" value="Genomic_DNA"/>
</dbReference>
<proteinExistence type="predicted"/>
<keyword evidence="2" id="KW-1185">Reference proteome</keyword>
<gene>
    <name evidence="1" type="ORF">L873DRAFT_258582</name>
</gene>
<dbReference type="AlphaFoldDB" id="A0A3N4J0R8"/>